<feature type="region of interest" description="Disordered" evidence="3">
    <location>
        <begin position="1059"/>
        <end position="1094"/>
    </location>
</feature>
<proteinExistence type="predicted"/>
<evidence type="ECO:0000313" key="4">
    <source>
        <dbReference type="EMBL" id="KAL3808493.1"/>
    </source>
</evidence>
<evidence type="ECO:0000256" key="2">
    <source>
        <dbReference type="SAM" id="Coils"/>
    </source>
</evidence>
<dbReference type="Pfam" id="PF12796">
    <property type="entry name" value="Ank_2"/>
    <property type="match status" value="1"/>
</dbReference>
<dbReference type="PROSITE" id="PS50297">
    <property type="entry name" value="ANK_REP_REGION"/>
    <property type="match status" value="1"/>
</dbReference>
<accession>A0ABD3R6X1</accession>
<feature type="non-terminal residue" evidence="4">
    <location>
        <position position="1"/>
    </location>
</feature>
<gene>
    <name evidence="4" type="ORF">ACHAXA_009818</name>
</gene>
<protein>
    <submittedName>
        <fullName evidence="4">Uncharacterized protein</fullName>
    </submittedName>
</protein>
<feature type="repeat" description="ANK" evidence="1">
    <location>
        <begin position="788"/>
        <end position="820"/>
    </location>
</feature>
<dbReference type="InterPro" id="IPR002110">
    <property type="entry name" value="Ankyrin_rpt"/>
</dbReference>
<evidence type="ECO:0000313" key="5">
    <source>
        <dbReference type="Proteomes" id="UP001530377"/>
    </source>
</evidence>
<feature type="compositionally biased region" description="Polar residues" evidence="3">
    <location>
        <begin position="912"/>
        <end position="934"/>
    </location>
</feature>
<evidence type="ECO:0000256" key="1">
    <source>
        <dbReference type="PROSITE-ProRule" id="PRU00023"/>
    </source>
</evidence>
<keyword evidence="5" id="KW-1185">Reference proteome</keyword>
<dbReference type="Gene3D" id="1.25.40.20">
    <property type="entry name" value="Ankyrin repeat-containing domain"/>
    <property type="match status" value="1"/>
</dbReference>
<dbReference type="SUPFAM" id="SSF48403">
    <property type="entry name" value="Ankyrin repeat"/>
    <property type="match status" value="1"/>
</dbReference>
<dbReference type="PROSITE" id="PS50088">
    <property type="entry name" value="ANK_REPEAT"/>
    <property type="match status" value="1"/>
</dbReference>
<feature type="compositionally biased region" description="Polar residues" evidence="3">
    <location>
        <begin position="943"/>
        <end position="968"/>
    </location>
</feature>
<keyword evidence="2" id="KW-0175">Coiled coil</keyword>
<feature type="coiled-coil region" evidence="2">
    <location>
        <begin position="576"/>
        <end position="610"/>
    </location>
</feature>
<feature type="region of interest" description="Disordered" evidence="3">
    <location>
        <begin position="1"/>
        <end position="50"/>
    </location>
</feature>
<feature type="compositionally biased region" description="Basic and acidic residues" evidence="3">
    <location>
        <begin position="1066"/>
        <end position="1094"/>
    </location>
</feature>
<organism evidence="4 5">
    <name type="scientific">Cyclostephanos tholiformis</name>
    <dbReference type="NCBI Taxonomy" id="382380"/>
    <lineage>
        <taxon>Eukaryota</taxon>
        <taxon>Sar</taxon>
        <taxon>Stramenopiles</taxon>
        <taxon>Ochrophyta</taxon>
        <taxon>Bacillariophyta</taxon>
        <taxon>Coscinodiscophyceae</taxon>
        <taxon>Thalassiosirophycidae</taxon>
        <taxon>Stephanodiscales</taxon>
        <taxon>Stephanodiscaceae</taxon>
        <taxon>Cyclostephanos</taxon>
    </lineage>
</organism>
<keyword evidence="1" id="KW-0040">ANK repeat</keyword>
<feature type="compositionally biased region" description="Low complexity" evidence="3">
    <location>
        <begin position="322"/>
        <end position="345"/>
    </location>
</feature>
<comment type="caution">
    <text evidence="4">The sequence shown here is derived from an EMBL/GenBank/DDBJ whole genome shotgun (WGS) entry which is preliminary data.</text>
</comment>
<dbReference type="Proteomes" id="UP001530377">
    <property type="component" value="Unassembled WGS sequence"/>
</dbReference>
<reference evidence="4 5" key="1">
    <citation type="submission" date="2024-10" db="EMBL/GenBank/DDBJ databases">
        <title>Updated reference genomes for cyclostephanoid diatoms.</title>
        <authorList>
            <person name="Roberts W.R."/>
            <person name="Alverson A.J."/>
        </authorList>
    </citation>
    <scope>NUCLEOTIDE SEQUENCE [LARGE SCALE GENOMIC DNA]</scope>
    <source>
        <strain evidence="4 5">AJA228-03</strain>
    </source>
</reference>
<feature type="region of interest" description="Disordered" evidence="3">
    <location>
        <begin position="321"/>
        <end position="354"/>
    </location>
</feature>
<evidence type="ECO:0000256" key="3">
    <source>
        <dbReference type="SAM" id="MobiDB-lite"/>
    </source>
</evidence>
<feature type="region of interest" description="Disordered" evidence="3">
    <location>
        <begin position="912"/>
        <end position="976"/>
    </location>
</feature>
<dbReference type="InterPro" id="IPR036770">
    <property type="entry name" value="Ankyrin_rpt-contain_sf"/>
</dbReference>
<feature type="compositionally biased region" description="Low complexity" evidence="3">
    <location>
        <begin position="7"/>
        <end position="25"/>
    </location>
</feature>
<dbReference type="EMBL" id="JALLPB020000502">
    <property type="protein sequence ID" value="KAL3808493.1"/>
    <property type="molecule type" value="Genomic_DNA"/>
</dbReference>
<sequence length="1583" mass="166381">RRSNLRSSSKAGGSAAASSPHSANGTSVEDADVPPFAGMTTTGLGGGGSGNAQRWIQSLVRQASSGLPAAAKAGISGGGEGGGGWTAIGGGGTGPEGMIWTGCWRGAGAAAASAGGGGGSSSVISAPVHDDRDYAVDGDEFSSRDDGDELRTLLPLFTDLVTLTNTIVSAQESGDSARVDAATSRLCERVMRDERAIGILSEAMTEMNNGVTGKNDAAFVGAINAGNFIASLLSNRDGGSGGGEEGGGGSGRFGNIWRGLGEARGGMSATLGGVNLLQNVDSGGKWIGNMSKAELEQRVVSIQAAQNEVMQKLATMGVPTMQAWQQQQQQSQSKHSSRQNQSYGKKGCGGGGGSTTNSGINNNCINAPVFSMFFGGTGSAASNANVIFPTCGDSDTPSFISPWGSAVPPIIPPPGGWPPNAAAAIAGFATSIGDVIMPTVTRSHGESEHCDLGASIPIQAFGGDGGGGEDAAMANPAAWLDYYDACLRARGVKGGLAEFEEFARLTGQGIESFDPSCAGGDTMVNSSSVEMCRRRGMAQDRQISNDRDGDDPLSAEFEYEDVTTYVKDYGLSDEDCQVLEAEVEEEVQRLKKAAKKRDKKARQKERAKKEAEMKAAVALMKKRDKTITSWRSRVVTACMGGDAKKMDALVGESPFKNFVYNPTPFINLDHKNENGKNDDDIPKSQEEYLLKQMVWFFSNCLQKYQAQASSETTLQPFANNLAREKLAKYILSVSFDAILFQSEFTQNRNAIHSAAYRNDANFVKWIIGCQHSNKVNDVSMLEYLCRDGGWSPLHYATAGAATEVVELLLRQGVCVTTRTDRSLTCFTRQGSGITARELAIVLQSGAVDDEILSEADILDDVVENRIENVSSEVKAAYMRTLQSLATRFTNVENNGYSPPIDNVRLRDNIITMTDNGAGGNETSPSEVSLSTIQTSREKKKQHQQTNTKSSVSIAIATSSQPESKSTHSPTDDDDLNDPVAVALLGMGFAGAQIKSAARALGGFERATADDMVMWILGGGENVDSESAADQDNIATKNSTKIDLGREAEKVDPAILGKTQKNAAMRAKRDSEEAARKRLEEQAAAKRAAEKREEQRRIRREWNEREQARQELEKNARMVEALERRKQAEIEKSMPKTAILPAVSIAEASGGVGMPPSAVHIPINPGGAGCKHRHRNTDSNGPPLTIIAGGPKMPSSKSKAAASNMGIPQAPTLRAPKILTRPSSTPAGFLSCATGSVHSQQTTMSPGNLPLFAPSTTLSPTPATSPPRSILTKTCNQTTSQHPSIIHKRHHPPLAILQKTTITEGPSPNISSTSRIQHNAPAAFTVKSSAPLTQNQFLGTGGTLLAPPGFLSGSSPPEQFTTDSASTAYVETNPTGMIRATAREFVPTSFKLTVPHIASNNAASTSAQSMHAPNDHSYSLPSDHVPSMVSSFSDGRNATPASLVPIISTNGDYTVPSAASSITGVSCVPPTVVEENATSRVGSIMMFESIPSSVAAGAVDGIQTSSFLESFAFGVDSNSASALGSSGIWGGGNDANQTASLGLAGLNFSSFLGSGNSVNNMNQGVSGAGGSANWGPNTSRDSIW</sequence>
<name>A0ABD3R6X1_9STRA</name>
<dbReference type="SMART" id="SM00248">
    <property type="entry name" value="ANK"/>
    <property type="match status" value="2"/>
</dbReference>